<name>A0A4Q7LG46_9BURK</name>
<dbReference type="EMBL" id="SGWV01000010">
    <property type="protein sequence ID" value="RZS53001.1"/>
    <property type="molecule type" value="Genomic_DNA"/>
</dbReference>
<evidence type="ECO:0000259" key="6">
    <source>
        <dbReference type="PROSITE" id="PS51007"/>
    </source>
</evidence>
<keyword evidence="1 4" id="KW-0349">Heme</keyword>
<dbReference type="Gene3D" id="1.10.760.10">
    <property type="entry name" value="Cytochrome c-like domain"/>
    <property type="match status" value="1"/>
</dbReference>
<gene>
    <name evidence="7" type="ORF">EV685_2624</name>
</gene>
<keyword evidence="8" id="KW-1185">Reference proteome</keyword>
<dbReference type="InterPro" id="IPR036909">
    <property type="entry name" value="Cyt_c-like_dom_sf"/>
</dbReference>
<keyword evidence="3 4" id="KW-0408">Iron</keyword>
<evidence type="ECO:0000256" key="1">
    <source>
        <dbReference type="ARBA" id="ARBA00022617"/>
    </source>
</evidence>
<dbReference type="GO" id="GO:0046872">
    <property type="term" value="F:metal ion binding"/>
    <property type="evidence" value="ECO:0007669"/>
    <property type="project" value="UniProtKB-KW"/>
</dbReference>
<dbReference type="SUPFAM" id="SSF46626">
    <property type="entry name" value="Cytochrome c"/>
    <property type="match status" value="1"/>
</dbReference>
<evidence type="ECO:0000313" key="7">
    <source>
        <dbReference type="EMBL" id="RZS53001.1"/>
    </source>
</evidence>
<protein>
    <recommendedName>
        <fullName evidence="6">Cytochrome c domain-containing protein</fullName>
    </recommendedName>
</protein>
<keyword evidence="2 4" id="KW-0479">Metal-binding</keyword>
<dbReference type="AlphaFoldDB" id="A0A4Q7LG46"/>
<organism evidence="7 8">
    <name type="scientific">Sphaerotilus mobilis</name>
    <dbReference type="NCBI Taxonomy" id="47994"/>
    <lineage>
        <taxon>Bacteria</taxon>
        <taxon>Pseudomonadati</taxon>
        <taxon>Pseudomonadota</taxon>
        <taxon>Betaproteobacteria</taxon>
        <taxon>Burkholderiales</taxon>
        <taxon>Sphaerotilaceae</taxon>
        <taxon>Sphaerotilus</taxon>
    </lineage>
</organism>
<dbReference type="GO" id="GO:0020037">
    <property type="term" value="F:heme binding"/>
    <property type="evidence" value="ECO:0007669"/>
    <property type="project" value="InterPro"/>
</dbReference>
<feature type="region of interest" description="Disordered" evidence="5">
    <location>
        <begin position="383"/>
        <end position="408"/>
    </location>
</feature>
<dbReference type="PROSITE" id="PS51007">
    <property type="entry name" value="CYTC"/>
    <property type="match status" value="1"/>
</dbReference>
<reference evidence="7 8" key="1">
    <citation type="submission" date="2019-02" db="EMBL/GenBank/DDBJ databases">
        <title>Genomic Encyclopedia of Type Strains, Phase IV (KMG-IV): sequencing the most valuable type-strain genomes for metagenomic binning, comparative biology and taxonomic classification.</title>
        <authorList>
            <person name="Goeker M."/>
        </authorList>
    </citation>
    <scope>NUCLEOTIDE SEQUENCE [LARGE SCALE GENOMIC DNA]</scope>
    <source>
        <strain evidence="7 8">DSM 10617</strain>
    </source>
</reference>
<dbReference type="GO" id="GO:0009055">
    <property type="term" value="F:electron transfer activity"/>
    <property type="evidence" value="ECO:0007669"/>
    <property type="project" value="InterPro"/>
</dbReference>
<comment type="caution">
    <text evidence="7">The sequence shown here is derived from an EMBL/GenBank/DDBJ whole genome shotgun (WGS) entry which is preliminary data.</text>
</comment>
<evidence type="ECO:0000256" key="4">
    <source>
        <dbReference type="PROSITE-ProRule" id="PRU00433"/>
    </source>
</evidence>
<dbReference type="Proteomes" id="UP000293433">
    <property type="component" value="Unassembled WGS sequence"/>
</dbReference>
<evidence type="ECO:0000256" key="3">
    <source>
        <dbReference type="ARBA" id="ARBA00023004"/>
    </source>
</evidence>
<accession>A0A4Q7LG46</accession>
<sequence>MSDSPLAPSCREQATTRWTGATVAGGHRFGRFVAVLGLFICQVAMAAQQDDAPSASPNQASAGLRLYRDGLLPGGARLSGLGAGAATVTTPCAGCHRDSGMGGGEGNQRVAPITAADLFQAPAGLARPAAGDRLPRERSGATVQPGRRLSRPGYDLKTLARALRTGVDAAGRPLDALMPRYTQLDDAAVQTLADHLATLHTDAAPGWTQAGAGATQGELHLTTIVTPDAAPLRVRALLESLHAWQAQHQSPRVRLRPVLQVWRLEGAPADWPAQLATWQARQPVFAVLSGAAGASSESWRPVQDWCEREALPCLLPLVDTPPEDAAAAPPARWTLHGSTGSRMEAQALAVLLRQSPVNGRLTQWFDDTTGARAAGLLEAALTRPDDHDHDHDNDNDNDNDNDQDQDHHDHAVEGRAAGQTEPVDAAAALARWCTLGEADTLVIWSGPAVLAALDQALDQAPATPVTPTTADCTGPGRVYLSASRLGHRPPRAPAWQHRARLVSTEVDDQRLHARTAIALQPWARRSGLDLFDEREQAKVHAATSWFTEALARMQGRVGRDYLMESLERTLDNRALAGPWLSVSLGPGQRTAVKSAQILHLDGSAASRRWRAHGQAIRP</sequence>
<evidence type="ECO:0000256" key="2">
    <source>
        <dbReference type="ARBA" id="ARBA00022723"/>
    </source>
</evidence>
<proteinExistence type="predicted"/>
<feature type="domain" description="Cytochrome c" evidence="6">
    <location>
        <begin position="79"/>
        <end position="200"/>
    </location>
</feature>
<evidence type="ECO:0000256" key="5">
    <source>
        <dbReference type="SAM" id="MobiDB-lite"/>
    </source>
</evidence>
<evidence type="ECO:0000313" key="8">
    <source>
        <dbReference type="Proteomes" id="UP000293433"/>
    </source>
</evidence>
<feature type="compositionally biased region" description="Basic and acidic residues" evidence="5">
    <location>
        <begin position="383"/>
        <end position="394"/>
    </location>
</feature>
<feature type="region of interest" description="Disordered" evidence="5">
    <location>
        <begin position="126"/>
        <end position="151"/>
    </location>
</feature>
<dbReference type="InterPro" id="IPR009056">
    <property type="entry name" value="Cyt_c-like_dom"/>
</dbReference>